<dbReference type="InterPro" id="IPR049704">
    <property type="entry name" value="Aminotrans_3_PPA_site"/>
</dbReference>
<evidence type="ECO:0000256" key="1">
    <source>
        <dbReference type="ARBA" id="ARBA00022576"/>
    </source>
</evidence>
<dbReference type="InterPro" id="IPR005814">
    <property type="entry name" value="Aminotrans_3"/>
</dbReference>
<keyword evidence="5" id="KW-0963">Cytoplasm</keyword>
<dbReference type="NCBIfam" id="TIGR00707">
    <property type="entry name" value="argD"/>
    <property type="match status" value="1"/>
</dbReference>
<dbReference type="HAMAP" id="MF_01107">
    <property type="entry name" value="ArgD_aminotrans_3"/>
    <property type="match status" value="1"/>
</dbReference>
<proteinExistence type="inferred from homology"/>
<reference evidence="6 7" key="1">
    <citation type="submission" date="2015-09" db="EMBL/GenBank/DDBJ databases">
        <authorList>
            <consortium name="Pathogen Informatics"/>
        </authorList>
    </citation>
    <scope>NUCLEOTIDE SEQUENCE [LARGE SCALE GENOMIC DNA]</scope>
    <source>
        <strain evidence="6 7">2789STDY5834841</strain>
    </source>
</reference>
<sequence>MNSKIQAAEENLIHVYNRFPIALDHGKGMYLYDTDGKEYLDFAAGFAVTGLGYDNKELNEALKKQIDKLYHTSNLYYHESCGEAAEALNKVSGMDRVFFTNSGGEANEGALKAARRYAYTKGSGRYEFIAMENSFHGRSFGAVSVTGHDSYREPFEPLVPGVKFAKFNDLDSVKSLVNEKTCAIILEPLQGEGGIHLATQEFMEGIRKLCDENDILMICDEVQCGMGRTGTMFAWQGYGVKPDILTMAKAIGNGIPVGAFAMTEEVAGYSLKPGDHGATYGGNPLACTAVKTVLSIFERKNIVGHVNEIAPYFTEKLEELKAEFDCVTERRGKGLMQGLVITKPIKEINDRAIEEGLLIIQAQGNVIRFVPPLIVEKEHIDQMVEKMRRILA</sequence>
<comment type="caution">
    <text evidence="5">Lacks conserved residue(s) required for the propagation of feature annotation.</text>
</comment>
<dbReference type="NCBIfam" id="NF002325">
    <property type="entry name" value="PRK01278.1"/>
    <property type="match status" value="1"/>
</dbReference>
<dbReference type="GeneID" id="97329107"/>
<keyword evidence="5" id="KW-0055">Arginine biosynthesis</keyword>
<dbReference type="InterPro" id="IPR015424">
    <property type="entry name" value="PyrdxlP-dep_Trfase"/>
</dbReference>
<dbReference type="EC" id="2.6.1.11" evidence="5"/>
<comment type="similarity">
    <text evidence="5">Belongs to the class-III pyridoxal-phosphate-dependent aminotransferase family. ArgD subfamily.</text>
</comment>
<dbReference type="InterPro" id="IPR015422">
    <property type="entry name" value="PyrdxlP-dep_Trfase_small"/>
</dbReference>
<feature type="binding site" evidence="5">
    <location>
        <position position="135"/>
    </location>
    <ligand>
        <name>pyridoxal 5'-phosphate</name>
        <dbReference type="ChEBI" id="CHEBI:597326"/>
    </ligand>
</feature>
<dbReference type="GO" id="GO:0003992">
    <property type="term" value="F:N2-acetyl-L-ornithine:2-oxoglutarate 5-aminotransferase activity"/>
    <property type="evidence" value="ECO:0007669"/>
    <property type="project" value="UniProtKB-UniRule"/>
</dbReference>
<dbReference type="Gene3D" id="3.90.1150.10">
    <property type="entry name" value="Aspartate Aminotransferase, domain 1"/>
    <property type="match status" value="1"/>
</dbReference>
<keyword evidence="3 5" id="KW-0808">Transferase</keyword>
<dbReference type="PANTHER" id="PTHR11986:SF79">
    <property type="entry name" value="ACETYLORNITHINE AMINOTRANSFERASE, MITOCHONDRIAL"/>
    <property type="match status" value="1"/>
</dbReference>
<dbReference type="PIRSF" id="PIRSF000521">
    <property type="entry name" value="Transaminase_4ab_Lys_Orn"/>
    <property type="match status" value="1"/>
</dbReference>
<dbReference type="GO" id="GO:0006526">
    <property type="term" value="P:L-arginine biosynthetic process"/>
    <property type="evidence" value="ECO:0007669"/>
    <property type="project" value="UniProtKB-UniRule"/>
</dbReference>
<keyword evidence="2 5" id="KW-0028">Amino-acid biosynthesis</keyword>
<keyword evidence="4 5" id="KW-0663">Pyridoxal phosphate</keyword>
<dbReference type="InterPro" id="IPR050103">
    <property type="entry name" value="Class-III_PLP-dep_AT"/>
</dbReference>
<dbReference type="Gene3D" id="3.40.640.10">
    <property type="entry name" value="Type I PLP-dependent aspartate aminotransferase-like (Major domain)"/>
    <property type="match status" value="1"/>
</dbReference>
<comment type="miscellaneous">
    <text evidence="5">May also have succinyldiaminopimelate aminotransferase activity, thus carrying out the corresponding step in lysine biosynthesis.</text>
</comment>
<dbReference type="Pfam" id="PF00202">
    <property type="entry name" value="Aminotran_3"/>
    <property type="match status" value="1"/>
</dbReference>
<keyword evidence="1 5" id="KW-0032">Aminotransferase</keyword>
<evidence type="ECO:0000313" key="7">
    <source>
        <dbReference type="Proteomes" id="UP000095787"/>
    </source>
</evidence>
<evidence type="ECO:0000256" key="5">
    <source>
        <dbReference type="HAMAP-Rule" id="MF_01107"/>
    </source>
</evidence>
<comment type="subcellular location">
    <subcellularLocation>
        <location evidence="5">Cytoplasm</location>
    </subcellularLocation>
</comment>
<dbReference type="AlphaFoldDB" id="A0A174A439"/>
<dbReference type="EMBL" id="CYZO01000009">
    <property type="protein sequence ID" value="CUN83381.1"/>
    <property type="molecule type" value="Genomic_DNA"/>
</dbReference>
<accession>A0A174A439</accession>
<protein>
    <recommendedName>
        <fullName evidence="5">Acetylornithine aminotransferase</fullName>
        <shortName evidence="5">ACOAT</shortName>
        <ecNumber evidence="5">2.6.1.11</ecNumber>
    </recommendedName>
</protein>
<organism evidence="6 7">
    <name type="scientific">[Ruminococcus] torques</name>
    <dbReference type="NCBI Taxonomy" id="33039"/>
    <lineage>
        <taxon>Bacteria</taxon>
        <taxon>Bacillati</taxon>
        <taxon>Bacillota</taxon>
        <taxon>Clostridia</taxon>
        <taxon>Lachnospirales</taxon>
        <taxon>Lachnospiraceae</taxon>
        <taxon>Mediterraneibacter</taxon>
    </lineage>
</organism>
<dbReference type="FunFam" id="3.40.640.10:FF:000004">
    <property type="entry name" value="Acetylornithine aminotransferase"/>
    <property type="match status" value="1"/>
</dbReference>
<evidence type="ECO:0000256" key="3">
    <source>
        <dbReference type="ARBA" id="ARBA00022679"/>
    </source>
</evidence>
<comment type="pathway">
    <text evidence="5">Amino-acid biosynthesis; L-arginine biosynthesis; N(2)-acetyl-L-ornithine from L-glutamate: step 4/4.</text>
</comment>
<dbReference type="UniPathway" id="UPA00068">
    <property type="reaction ID" value="UER00109"/>
</dbReference>
<dbReference type="Proteomes" id="UP000095787">
    <property type="component" value="Unassembled WGS sequence"/>
</dbReference>
<comment type="subunit">
    <text evidence="5">Homodimer.</text>
</comment>
<dbReference type="PROSITE" id="PS00600">
    <property type="entry name" value="AA_TRANSFER_CLASS_3"/>
    <property type="match status" value="1"/>
</dbReference>
<dbReference type="SUPFAM" id="SSF53383">
    <property type="entry name" value="PLP-dependent transferases"/>
    <property type="match status" value="1"/>
</dbReference>
<dbReference type="GO" id="GO:0042802">
    <property type="term" value="F:identical protein binding"/>
    <property type="evidence" value="ECO:0007669"/>
    <property type="project" value="TreeGrafter"/>
</dbReference>
<dbReference type="InterPro" id="IPR015421">
    <property type="entry name" value="PyrdxlP-dep_Trfase_major"/>
</dbReference>
<evidence type="ECO:0000256" key="4">
    <source>
        <dbReference type="ARBA" id="ARBA00022898"/>
    </source>
</evidence>
<dbReference type="GO" id="GO:0005737">
    <property type="term" value="C:cytoplasm"/>
    <property type="evidence" value="ECO:0007669"/>
    <property type="project" value="UniProtKB-SubCell"/>
</dbReference>
<feature type="binding site" evidence="5">
    <location>
        <position position="138"/>
    </location>
    <ligand>
        <name>N(2)-acetyl-L-ornithine</name>
        <dbReference type="ChEBI" id="CHEBI:57805"/>
    </ligand>
</feature>
<feature type="binding site" evidence="5">
    <location>
        <position position="279"/>
    </location>
    <ligand>
        <name>pyridoxal 5'-phosphate</name>
        <dbReference type="ChEBI" id="CHEBI:597326"/>
    </ligand>
</feature>
<gene>
    <name evidence="5 6" type="primary">argD</name>
    <name evidence="6" type="ORF">ERS852456_00931</name>
</gene>
<comment type="catalytic activity">
    <reaction evidence="5">
        <text>N(2)-acetyl-L-ornithine + 2-oxoglutarate = N-acetyl-L-glutamate 5-semialdehyde + L-glutamate</text>
        <dbReference type="Rhea" id="RHEA:18049"/>
        <dbReference type="ChEBI" id="CHEBI:16810"/>
        <dbReference type="ChEBI" id="CHEBI:29123"/>
        <dbReference type="ChEBI" id="CHEBI:29985"/>
        <dbReference type="ChEBI" id="CHEBI:57805"/>
        <dbReference type="EC" id="2.6.1.11"/>
    </reaction>
</comment>
<comment type="cofactor">
    <cofactor evidence="5">
        <name>pyridoxal 5'-phosphate</name>
        <dbReference type="ChEBI" id="CHEBI:597326"/>
    </cofactor>
    <text evidence="5">Binds 1 pyridoxal phosphate per subunit.</text>
</comment>
<dbReference type="PANTHER" id="PTHR11986">
    <property type="entry name" value="AMINOTRANSFERASE CLASS III"/>
    <property type="match status" value="1"/>
</dbReference>
<evidence type="ECO:0000313" key="6">
    <source>
        <dbReference type="EMBL" id="CUN83381.1"/>
    </source>
</evidence>
<feature type="modified residue" description="N6-(pyridoxal phosphate)lysine" evidence="5">
    <location>
        <position position="249"/>
    </location>
</feature>
<dbReference type="CDD" id="cd00610">
    <property type="entry name" value="OAT_like"/>
    <property type="match status" value="1"/>
</dbReference>
<dbReference type="GO" id="GO:0030170">
    <property type="term" value="F:pyridoxal phosphate binding"/>
    <property type="evidence" value="ECO:0007669"/>
    <property type="project" value="InterPro"/>
</dbReference>
<evidence type="ECO:0000256" key="2">
    <source>
        <dbReference type="ARBA" id="ARBA00022605"/>
    </source>
</evidence>
<dbReference type="InterPro" id="IPR004636">
    <property type="entry name" value="AcOrn/SuccOrn_fam"/>
</dbReference>
<feature type="binding site" evidence="5">
    <location>
        <begin position="220"/>
        <end position="223"/>
    </location>
    <ligand>
        <name>pyridoxal 5'-phosphate</name>
        <dbReference type="ChEBI" id="CHEBI:597326"/>
    </ligand>
</feature>
<name>A0A174A439_9FIRM</name>
<dbReference type="RefSeq" id="WP_004845608.1">
    <property type="nucleotide sequence ID" value="NZ_CATVPX010000020.1"/>
</dbReference>